<evidence type="ECO:0000313" key="5">
    <source>
        <dbReference type="EMBL" id="AJY47729.1"/>
    </source>
</evidence>
<dbReference type="HOGENOM" id="CLU_010194_2_10_5"/>
<keyword evidence="2" id="KW-0560">Oxidoreductase</keyword>
<dbReference type="Pfam" id="PF13561">
    <property type="entry name" value="adh_short_C2"/>
    <property type="match status" value="1"/>
</dbReference>
<dbReference type="SMART" id="SM00822">
    <property type="entry name" value="PKS_KR"/>
    <property type="match status" value="1"/>
</dbReference>
<evidence type="ECO:0000256" key="3">
    <source>
        <dbReference type="ARBA" id="ARBA00023027"/>
    </source>
</evidence>
<proteinExistence type="inferred from homology"/>
<dbReference type="OrthoDB" id="7903977at2"/>
<evidence type="ECO:0000313" key="6">
    <source>
        <dbReference type="Proteomes" id="UP000032611"/>
    </source>
</evidence>
<dbReference type="SUPFAM" id="SSF51735">
    <property type="entry name" value="NAD(P)-binding Rossmann-fold domains"/>
    <property type="match status" value="1"/>
</dbReference>
<name>A0A0D5LU21_MAREN</name>
<dbReference type="PRINTS" id="PR00081">
    <property type="entry name" value="GDHRDH"/>
</dbReference>
<evidence type="ECO:0000256" key="2">
    <source>
        <dbReference type="ARBA" id="ARBA00023002"/>
    </source>
</evidence>
<gene>
    <name evidence="5" type="ORF">TM49_21910</name>
</gene>
<comment type="similarity">
    <text evidence="1">Belongs to the short-chain dehydrogenases/reductases (SDR) family.</text>
</comment>
<reference evidence="5 6" key="1">
    <citation type="journal article" date="2015" name="Genome Announc.">
        <title>Complete genome sequence of Martelella endophytica YC6887, which has antifungal activity associated with a halophyte.</title>
        <authorList>
            <person name="Khan A."/>
            <person name="Khan H."/>
            <person name="Chung E.J."/>
            <person name="Hossain M.T."/>
            <person name="Chung Y.R."/>
        </authorList>
    </citation>
    <scope>NUCLEOTIDE SEQUENCE [LARGE SCALE GENOMIC DNA]</scope>
    <source>
        <strain evidence="5">YC6887</strain>
    </source>
</reference>
<dbReference type="STRING" id="1486262.TM49_21910"/>
<keyword evidence="3" id="KW-0520">NAD</keyword>
<dbReference type="PATRIC" id="fig|1486262.3.peg.4527"/>
<keyword evidence="6" id="KW-1185">Reference proteome</keyword>
<dbReference type="RefSeq" id="WP_045684346.1">
    <property type="nucleotide sequence ID" value="NZ_CP010803.1"/>
</dbReference>
<protein>
    <submittedName>
        <fullName evidence="5">Oxidoreductase</fullName>
    </submittedName>
</protein>
<evidence type="ECO:0000256" key="1">
    <source>
        <dbReference type="ARBA" id="ARBA00006484"/>
    </source>
</evidence>
<dbReference type="InterPro" id="IPR057326">
    <property type="entry name" value="KR_dom"/>
</dbReference>
<dbReference type="Gene3D" id="3.40.50.720">
    <property type="entry name" value="NAD(P)-binding Rossmann-like Domain"/>
    <property type="match status" value="1"/>
</dbReference>
<dbReference type="CDD" id="cd05233">
    <property type="entry name" value="SDR_c"/>
    <property type="match status" value="1"/>
</dbReference>
<dbReference type="EMBL" id="CP010803">
    <property type="protein sequence ID" value="AJY47729.1"/>
    <property type="molecule type" value="Genomic_DNA"/>
</dbReference>
<dbReference type="AlphaFoldDB" id="A0A0D5LU21"/>
<dbReference type="InterPro" id="IPR002347">
    <property type="entry name" value="SDR_fam"/>
</dbReference>
<sequence>MTMLKEKVAIITGGSGGIGIATAKRMTAEGAKVLLVDLDENALKDAVAELGLDKAAYAKADVTDPVQTKAYVAAAVDTFGKLDIVVANAGIEGVVKPISEYPLDMFDKVMAVNVRGVFLGIKYAMPELKKTKGNVVIMSSVAGLGGTPDVSAYITSKHALVGLMRTAALEGARDGVRVNSIHPSPVETRMMRSLEEGFAPGKAAEAKKGFATSIPLQRYAEPDEIADAVVYLTSDQAKFVTGVRLPVDGGMTAD</sequence>
<dbReference type="PANTHER" id="PTHR24321">
    <property type="entry name" value="DEHYDROGENASES, SHORT CHAIN"/>
    <property type="match status" value="1"/>
</dbReference>
<dbReference type="PRINTS" id="PR00080">
    <property type="entry name" value="SDRFAMILY"/>
</dbReference>
<dbReference type="FunFam" id="3.40.50.720:FF:000084">
    <property type="entry name" value="Short-chain dehydrogenase reductase"/>
    <property type="match status" value="1"/>
</dbReference>
<dbReference type="PANTHER" id="PTHR24321:SF8">
    <property type="entry name" value="ESTRADIOL 17-BETA-DEHYDROGENASE 8-RELATED"/>
    <property type="match status" value="1"/>
</dbReference>
<dbReference type="NCBIfam" id="NF005559">
    <property type="entry name" value="PRK07231.1"/>
    <property type="match status" value="1"/>
</dbReference>
<dbReference type="GO" id="GO:0016491">
    <property type="term" value="F:oxidoreductase activity"/>
    <property type="evidence" value="ECO:0007669"/>
    <property type="project" value="UniProtKB-KW"/>
</dbReference>
<dbReference type="InterPro" id="IPR036291">
    <property type="entry name" value="NAD(P)-bd_dom_sf"/>
</dbReference>
<accession>A0A0D5LU21</accession>
<organism evidence="5 6">
    <name type="scientific">Martelella endophytica</name>
    <dbReference type="NCBI Taxonomy" id="1486262"/>
    <lineage>
        <taxon>Bacteria</taxon>
        <taxon>Pseudomonadati</taxon>
        <taxon>Pseudomonadota</taxon>
        <taxon>Alphaproteobacteria</taxon>
        <taxon>Hyphomicrobiales</taxon>
        <taxon>Aurantimonadaceae</taxon>
        <taxon>Martelella</taxon>
    </lineage>
</organism>
<feature type="domain" description="Ketoreductase" evidence="4">
    <location>
        <begin position="7"/>
        <end position="184"/>
    </location>
</feature>
<dbReference type="KEGG" id="mey:TM49_21910"/>
<dbReference type="Proteomes" id="UP000032611">
    <property type="component" value="Chromosome"/>
</dbReference>
<evidence type="ECO:0000259" key="4">
    <source>
        <dbReference type="SMART" id="SM00822"/>
    </source>
</evidence>